<evidence type="ECO:0000259" key="8">
    <source>
        <dbReference type="PROSITE" id="PS50081"/>
    </source>
</evidence>
<feature type="coiled-coil region" evidence="5">
    <location>
        <begin position="38"/>
        <end position="65"/>
    </location>
</feature>
<feature type="region of interest" description="Disordered" evidence="6">
    <location>
        <begin position="181"/>
        <end position="211"/>
    </location>
</feature>
<keyword evidence="2 4" id="KW-0479">Metal-binding</keyword>
<dbReference type="Gene3D" id="1.10.555.10">
    <property type="entry name" value="Rho GTPase activation protein"/>
    <property type="match status" value="1"/>
</dbReference>
<dbReference type="AlphaFoldDB" id="A0A9P7XXH6"/>
<dbReference type="PROSITE" id="PS00479">
    <property type="entry name" value="ZF_DAG_PE_1"/>
    <property type="match status" value="1"/>
</dbReference>
<dbReference type="CDD" id="cd09395">
    <property type="entry name" value="LIM2_Rga"/>
    <property type="match status" value="1"/>
</dbReference>
<keyword evidence="11" id="KW-1185">Reference proteome</keyword>
<evidence type="ECO:0000256" key="3">
    <source>
        <dbReference type="ARBA" id="ARBA00022833"/>
    </source>
</evidence>
<evidence type="ECO:0000313" key="11">
    <source>
        <dbReference type="Proteomes" id="UP000707451"/>
    </source>
</evidence>
<keyword evidence="3 4" id="KW-0862">Zinc</keyword>
<feature type="compositionally biased region" description="Acidic residues" evidence="6">
    <location>
        <begin position="1064"/>
        <end position="1074"/>
    </location>
</feature>
<feature type="domain" description="Phorbol-ester/DAG-type" evidence="8">
    <location>
        <begin position="617"/>
        <end position="664"/>
    </location>
</feature>
<feature type="coiled-coil region" evidence="5">
    <location>
        <begin position="385"/>
        <end position="412"/>
    </location>
</feature>
<feature type="domain" description="Rho-GAP" evidence="9">
    <location>
        <begin position="701"/>
        <end position="890"/>
    </location>
</feature>
<organism evidence="10 11">
    <name type="scientific">Linnemannia hyalina</name>
    <dbReference type="NCBI Taxonomy" id="64524"/>
    <lineage>
        <taxon>Eukaryota</taxon>
        <taxon>Fungi</taxon>
        <taxon>Fungi incertae sedis</taxon>
        <taxon>Mucoromycota</taxon>
        <taxon>Mortierellomycotina</taxon>
        <taxon>Mortierellomycetes</taxon>
        <taxon>Mortierellales</taxon>
        <taxon>Mortierellaceae</taxon>
        <taxon>Linnemannia</taxon>
    </lineage>
</organism>
<evidence type="ECO:0000313" key="10">
    <source>
        <dbReference type="EMBL" id="KAG9068942.1"/>
    </source>
</evidence>
<dbReference type="Pfam" id="PF00412">
    <property type="entry name" value="LIM"/>
    <property type="match status" value="1"/>
</dbReference>
<dbReference type="GO" id="GO:0007165">
    <property type="term" value="P:signal transduction"/>
    <property type="evidence" value="ECO:0007669"/>
    <property type="project" value="InterPro"/>
</dbReference>
<evidence type="ECO:0000256" key="5">
    <source>
        <dbReference type="SAM" id="Coils"/>
    </source>
</evidence>
<feature type="domain" description="LIM zinc-binding" evidence="7">
    <location>
        <begin position="1"/>
        <end position="45"/>
    </location>
</feature>
<dbReference type="PROSITE" id="PS50238">
    <property type="entry name" value="RHOGAP"/>
    <property type="match status" value="1"/>
</dbReference>
<dbReference type="Proteomes" id="UP000707451">
    <property type="component" value="Unassembled WGS sequence"/>
</dbReference>
<keyword evidence="4" id="KW-0440">LIM domain</keyword>
<dbReference type="InterPro" id="IPR046349">
    <property type="entry name" value="C1-like_sf"/>
</dbReference>
<dbReference type="InterPro" id="IPR000198">
    <property type="entry name" value="RhoGAP_dom"/>
</dbReference>
<evidence type="ECO:0000256" key="2">
    <source>
        <dbReference type="ARBA" id="ARBA00022723"/>
    </source>
</evidence>
<feature type="compositionally biased region" description="Low complexity" evidence="6">
    <location>
        <begin position="971"/>
        <end position="1053"/>
    </location>
</feature>
<evidence type="ECO:0000259" key="9">
    <source>
        <dbReference type="PROSITE" id="PS50238"/>
    </source>
</evidence>
<dbReference type="EMBL" id="JAHRHY010000005">
    <property type="protein sequence ID" value="KAG9068942.1"/>
    <property type="molecule type" value="Genomic_DNA"/>
</dbReference>
<feature type="region of interest" description="Disordered" evidence="6">
    <location>
        <begin position="226"/>
        <end position="261"/>
    </location>
</feature>
<dbReference type="PROSITE" id="PS50081">
    <property type="entry name" value="ZF_DAG_PE_2"/>
    <property type="match status" value="1"/>
</dbReference>
<dbReference type="PROSITE" id="PS50023">
    <property type="entry name" value="LIM_DOMAIN_2"/>
    <property type="match status" value="1"/>
</dbReference>
<evidence type="ECO:0008006" key="12">
    <source>
        <dbReference type="Google" id="ProtNLM"/>
    </source>
</evidence>
<dbReference type="InterPro" id="IPR008936">
    <property type="entry name" value="Rho_GTPase_activation_prot"/>
</dbReference>
<evidence type="ECO:0000256" key="1">
    <source>
        <dbReference type="ARBA" id="ARBA00022468"/>
    </source>
</evidence>
<dbReference type="SUPFAM" id="SSF48350">
    <property type="entry name" value="GTPase activation domain, GAP"/>
    <property type="match status" value="1"/>
</dbReference>
<feature type="compositionally biased region" description="Polar residues" evidence="6">
    <location>
        <begin position="673"/>
        <end position="685"/>
    </location>
</feature>
<feature type="compositionally biased region" description="Polar residues" evidence="6">
    <location>
        <begin position="184"/>
        <end position="202"/>
    </location>
</feature>
<gene>
    <name evidence="10" type="ORF">KI688_009832</name>
</gene>
<dbReference type="PANTHER" id="PTHR46075:SF2">
    <property type="entry name" value="RHO GTPASE ACTIVATING PROTEIN AT 5A, ISOFORM A"/>
    <property type="match status" value="1"/>
</dbReference>
<keyword evidence="1" id="KW-0343">GTPase activation</keyword>
<feature type="compositionally biased region" description="Polar residues" evidence="6">
    <location>
        <begin position="495"/>
        <end position="513"/>
    </location>
</feature>
<dbReference type="Gene3D" id="3.30.60.20">
    <property type="match status" value="1"/>
</dbReference>
<dbReference type="Gene3D" id="2.10.110.10">
    <property type="entry name" value="Cysteine Rich Protein"/>
    <property type="match status" value="1"/>
</dbReference>
<protein>
    <recommendedName>
        <fullName evidence="12">RhoGAP-domain-containing protein</fullName>
    </recommendedName>
</protein>
<dbReference type="SMART" id="SM00324">
    <property type="entry name" value="RhoGAP"/>
    <property type="match status" value="1"/>
</dbReference>
<dbReference type="GO" id="GO:0005096">
    <property type="term" value="F:GTPase activator activity"/>
    <property type="evidence" value="ECO:0007669"/>
    <property type="project" value="UniProtKB-KW"/>
</dbReference>
<feature type="region of interest" description="Disordered" evidence="6">
    <location>
        <begin position="587"/>
        <end position="608"/>
    </location>
</feature>
<reference evidence="10" key="1">
    <citation type="submission" date="2021-06" db="EMBL/GenBank/DDBJ databases">
        <title>Genome Sequence of Mortierella hyaline Strain SCG-10, a Cold-Adapted, Nitrate-Reducing Fungus Isolated from Soil in Minnesota, USA.</title>
        <authorList>
            <person name="Aldossari N."/>
        </authorList>
    </citation>
    <scope>NUCLEOTIDE SEQUENCE</scope>
    <source>
        <strain evidence="10">SCG-10</strain>
    </source>
</reference>
<feature type="compositionally biased region" description="Basic and acidic residues" evidence="6">
    <location>
        <begin position="1054"/>
        <end position="1063"/>
    </location>
</feature>
<accession>A0A9P7XXH6</accession>
<dbReference type="SUPFAM" id="SSF57889">
    <property type="entry name" value="Cysteine-rich domain"/>
    <property type="match status" value="1"/>
</dbReference>
<dbReference type="CDD" id="cd00159">
    <property type="entry name" value="RhoGAP"/>
    <property type="match status" value="1"/>
</dbReference>
<feature type="compositionally biased region" description="Polar residues" evidence="6">
    <location>
        <begin position="925"/>
        <end position="936"/>
    </location>
</feature>
<keyword evidence="5" id="KW-0175">Coiled coil</keyword>
<feature type="region of interest" description="Disordered" evidence="6">
    <location>
        <begin position="495"/>
        <end position="520"/>
    </location>
</feature>
<evidence type="ECO:0000256" key="4">
    <source>
        <dbReference type="PROSITE-ProRule" id="PRU00125"/>
    </source>
</evidence>
<dbReference type="PANTHER" id="PTHR46075">
    <property type="entry name" value="CHIMERIN FAMILY MEMBER"/>
    <property type="match status" value="1"/>
</dbReference>
<feature type="region of interest" description="Disordered" evidence="6">
    <location>
        <begin position="68"/>
        <end position="155"/>
    </location>
</feature>
<evidence type="ECO:0000256" key="6">
    <source>
        <dbReference type="SAM" id="MobiDB-lite"/>
    </source>
</evidence>
<name>A0A9P7XXH6_9FUNG</name>
<feature type="compositionally biased region" description="Low complexity" evidence="6">
    <location>
        <begin position="1082"/>
        <end position="1109"/>
    </location>
</feature>
<dbReference type="GO" id="GO:0046872">
    <property type="term" value="F:metal ion binding"/>
    <property type="evidence" value="ECO:0007669"/>
    <property type="project" value="UniProtKB-KW"/>
</dbReference>
<dbReference type="InterPro" id="IPR001781">
    <property type="entry name" value="Znf_LIM"/>
</dbReference>
<feature type="compositionally biased region" description="Basic and acidic residues" evidence="6">
    <location>
        <begin position="240"/>
        <end position="258"/>
    </location>
</feature>
<dbReference type="OrthoDB" id="79452at2759"/>
<evidence type="ECO:0000259" key="7">
    <source>
        <dbReference type="PROSITE" id="PS50023"/>
    </source>
</evidence>
<dbReference type="Pfam" id="PF00620">
    <property type="entry name" value="RhoGAP"/>
    <property type="match status" value="1"/>
</dbReference>
<feature type="region of interest" description="Disordered" evidence="6">
    <location>
        <begin position="668"/>
        <end position="692"/>
    </location>
</feature>
<dbReference type="InterPro" id="IPR002219">
    <property type="entry name" value="PKC_DAG/PE"/>
</dbReference>
<feature type="region of interest" description="Disordered" evidence="6">
    <location>
        <begin position="896"/>
        <end position="1109"/>
    </location>
</feature>
<sequence length="1109" mass="123677">MTGDEAYHADCFRCTQCDSKIDDLVFAKTSQGIYCMKCHQERKEAKRQREERERMERAEKMMEKLLPTIPEGEKPTAASTYRNQSYEKHQQPALPSNGIAHTNNDLPRYPQPKLPMHEPLSNGSYGHGGPSFAPSIRSDGRPKTNGPSLPSLDVGPPLLPPLTFGLDDIAISSGGFDLGDMLSTPGTKDTSQGSSTISSPTPSVKEVEIVKSSDPSSYRLSISRASARLSMSSPTSSDKSGVEDEVKTLSDIPEHKPVDTPLLSLPDDLAEDDGMSYSEALNLVRELRLEVAKHNPASPLLYGTPQLHFGLLKEKVDKLTQKHTELEKSIRDMYIEKDLLGMDLEAMNDELAAKEEASAVNTSDSLKPRPVTHNFRLSTSHDLMKQSYQVEVKALQDQKELLQQEIHAFVETRDRVLDEMQILSVRNAELSTINNDMMRELQGRKDAKAAPAAPSSSFNLTSFTGKMRRQRQMSGGNQQELKAQNLVAGSNESTLSFVSTNSDGASSRSQQGLKSKKEDRQEDIFGEDIVAPKKFNWKKGTINTMNTSVNTVKTVGAMFGKLLVEGPTVQDASAANGRGAPTMLSDNGSSNGQILPPTRSFSAGSDSRSLNGQYTEQHFFIQHNYMKPTRCDCCDDKMWGREYKCRGCGFQIHGRCTHEIVPGCSGRFKDSDSSSIRNLTPSGESSHGLPSPSPKQVMFGNNLLDQLETEQRAIPMVVEKCIEAVDERGLEVEGIYRRSGMAVEARQLVQAFDSGLYPNLMDTAVYQDICSITSVLKQYLRTLPEPLIPYDLYSEFMEATGLPHTDDKYDIFKELMDRMPFAHYLTLKILMEHLNRVTEQESINLMTSKNLSVVFGPTLMRNPDPSLEILDMTSKNLTIEFLIVNTPKLFVRVQRTSPGSHAHGQGLANGSSLSPSDGFPPGFTGQRQGSHGSLSHMSPPPRRVPNHAGHPNAPVLLPRSSSGDAIPTVTQGQQSQHYHQQQQQQQQQYSNGQHMYQQQQQQQQQMFRPQQFQQPQHPTLQQLKLQQQQREQFQRDQQQQQVHQQQQQQQQLQQEKHAERDQELDPEQEQEESDAVAPSSPPSVSTQPSSPLPSQNPSLVQQQQQQLQQ</sequence>
<proteinExistence type="predicted"/>
<dbReference type="InterPro" id="IPR051854">
    <property type="entry name" value="Rho-type_GAP"/>
</dbReference>
<feature type="region of interest" description="Disordered" evidence="6">
    <location>
        <begin position="443"/>
        <end position="478"/>
    </location>
</feature>
<comment type="caution">
    <text evidence="10">The sequence shown here is derived from an EMBL/GenBank/DDBJ whole genome shotgun (WGS) entry which is preliminary data.</text>
</comment>
<dbReference type="SMART" id="SM00109">
    <property type="entry name" value="C1"/>
    <property type="match status" value="1"/>
</dbReference>